<name>A0A812V9Q5_SYMPI</name>
<evidence type="ECO:0000313" key="3">
    <source>
        <dbReference type="Proteomes" id="UP000649617"/>
    </source>
</evidence>
<sequence>MSSPVAHRAVLEVFEAQIPQAAPQTGSEEGLSTGIMVAILASGLFTFVVLALVSAYWVRKKFYSIKPSKVANSDMSGKEGKEGMQAAVDPHMLQYYESYYQSLGYPPGTATQMLGGAAQQQHQMALPAPMMPGAMMQAAAPATLALQDASAAWGQQRQV</sequence>
<dbReference type="AlphaFoldDB" id="A0A812V9Q5"/>
<comment type="caution">
    <text evidence="2">The sequence shown here is derived from an EMBL/GenBank/DDBJ whole genome shotgun (WGS) entry which is preliminary data.</text>
</comment>
<feature type="non-terminal residue" evidence="2">
    <location>
        <position position="159"/>
    </location>
</feature>
<evidence type="ECO:0000256" key="1">
    <source>
        <dbReference type="SAM" id="Phobius"/>
    </source>
</evidence>
<keyword evidence="1" id="KW-0812">Transmembrane</keyword>
<keyword evidence="1" id="KW-1133">Transmembrane helix</keyword>
<dbReference type="EMBL" id="CAJNIZ010041591">
    <property type="protein sequence ID" value="CAE7615886.1"/>
    <property type="molecule type" value="Genomic_DNA"/>
</dbReference>
<protein>
    <submittedName>
        <fullName evidence="2">ALDH3A2 protein</fullName>
    </submittedName>
</protein>
<gene>
    <name evidence="2" type="primary">ALDH3A2</name>
    <name evidence="2" type="ORF">SPIL2461_LOCUS16187</name>
</gene>
<proteinExistence type="predicted"/>
<dbReference type="Proteomes" id="UP000649617">
    <property type="component" value="Unassembled WGS sequence"/>
</dbReference>
<dbReference type="OrthoDB" id="10600623at2759"/>
<reference evidence="2" key="1">
    <citation type="submission" date="2021-02" db="EMBL/GenBank/DDBJ databases">
        <authorList>
            <person name="Dougan E. K."/>
            <person name="Rhodes N."/>
            <person name="Thang M."/>
            <person name="Chan C."/>
        </authorList>
    </citation>
    <scope>NUCLEOTIDE SEQUENCE</scope>
</reference>
<organism evidence="2 3">
    <name type="scientific">Symbiodinium pilosum</name>
    <name type="common">Dinoflagellate</name>
    <dbReference type="NCBI Taxonomy" id="2952"/>
    <lineage>
        <taxon>Eukaryota</taxon>
        <taxon>Sar</taxon>
        <taxon>Alveolata</taxon>
        <taxon>Dinophyceae</taxon>
        <taxon>Suessiales</taxon>
        <taxon>Symbiodiniaceae</taxon>
        <taxon>Symbiodinium</taxon>
    </lineage>
</organism>
<keyword evidence="1" id="KW-0472">Membrane</keyword>
<keyword evidence="3" id="KW-1185">Reference proteome</keyword>
<feature type="transmembrane region" description="Helical" evidence="1">
    <location>
        <begin position="35"/>
        <end position="58"/>
    </location>
</feature>
<accession>A0A812V9Q5</accession>
<evidence type="ECO:0000313" key="2">
    <source>
        <dbReference type="EMBL" id="CAE7615886.1"/>
    </source>
</evidence>